<evidence type="ECO:0000256" key="5">
    <source>
        <dbReference type="ARBA" id="ARBA00037974"/>
    </source>
</evidence>
<proteinExistence type="inferred from homology"/>
<keyword evidence="7" id="KW-0032">Aminotransferase</keyword>
<protein>
    <recommendedName>
        <fullName evidence="2">cysteine-S-conjugate beta-lyase</fullName>
        <ecNumber evidence="2">4.4.1.13</ecNumber>
    </recommendedName>
</protein>
<dbReference type="PANTHER" id="PTHR43525">
    <property type="entry name" value="PROTEIN MALY"/>
    <property type="match status" value="1"/>
</dbReference>
<evidence type="ECO:0000313" key="8">
    <source>
        <dbReference type="Proteomes" id="UP000282002"/>
    </source>
</evidence>
<dbReference type="Proteomes" id="UP000282002">
    <property type="component" value="Chromosome"/>
</dbReference>
<dbReference type="PANTHER" id="PTHR43525:SF1">
    <property type="entry name" value="PROTEIN MALY"/>
    <property type="match status" value="1"/>
</dbReference>
<feature type="domain" description="Aminotransferase class I/classII large" evidence="6">
    <location>
        <begin position="43"/>
        <end position="382"/>
    </location>
</feature>
<evidence type="ECO:0000256" key="1">
    <source>
        <dbReference type="ARBA" id="ARBA00001933"/>
    </source>
</evidence>
<dbReference type="SUPFAM" id="SSF53383">
    <property type="entry name" value="PLP-dependent transferases"/>
    <property type="match status" value="1"/>
</dbReference>
<dbReference type="InterPro" id="IPR015421">
    <property type="entry name" value="PyrdxlP-dep_Trfase_major"/>
</dbReference>
<dbReference type="AlphaFoldDB" id="A0A3S8UBU5"/>
<dbReference type="InterPro" id="IPR015424">
    <property type="entry name" value="PyrdxlP-dep_Trfase"/>
</dbReference>
<keyword evidence="8" id="KW-1185">Reference proteome</keyword>
<dbReference type="GO" id="GO:0047804">
    <property type="term" value="F:cysteine-S-conjugate beta-lyase activity"/>
    <property type="evidence" value="ECO:0007669"/>
    <property type="project" value="UniProtKB-EC"/>
</dbReference>
<dbReference type="GO" id="GO:0030170">
    <property type="term" value="F:pyridoxal phosphate binding"/>
    <property type="evidence" value="ECO:0007669"/>
    <property type="project" value="InterPro"/>
</dbReference>
<dbReference type="NCBIfam" id="TIGR04350">
    <property type="entry name" value="C_S_lyase_PatB"/>
    <property type="match status" value="1"/>
</dbReference>
<dbReference type="EC" id="4.4.1.13" evidence="2"/>
<gene>
    <name evidence="7" type="ORF">EI545_08420</name>
</gene>
<evidence type="ECO:0000313" key="7">
    <source>
        <dbReference type="EMBL" id="AZL61087.1"/>
    </source>
</evidence>
<name>A0A3S8UBU5_9RHOB</name>
<dbReference type="InterPro" id="IPR015422">
    <property type="entry name" value="PyrdxlP-dep_Trfase_small"/>
</dbReference>
<dbReference type="RefSeq" id="WP_125327309.1">
    <property type="nucleotide sequence ID" value="NZ_CP034328.1"/>
</dbReference>
<reference evidence="7 8" key="1">
    <citation type="submission" date="2018-12" db="EMBL/GenBank/DDBJ databases">
        <title>Complete genome sequencing of Tabrizicola sp. K13M18.</title>
        <authorList>
            <person name="Bae J.-W."/>
        </authorList>
    </citation>
    <scope>NUCLEOTIDE SEQUENCE [LARGE SCALE GENOMIC DNA]</scope>
    <source>
        <strain evidence="7 8">K13M18</strain>
    </source>
</reference>
<dbReference type="Gene3D" id="3.40.640.10">
    <property type="entry name" value="Type I PLP-dependent aspartate aminotransferase-like (Major domain)"/>
    <property type="match status" value="1"/>
</dbReference>
<dbReference type="Pfam" id="PF00155">
    <property type="entry name" value="Aminotran_1_2"/>
    <property type="match status" value="1"/>
</dbReference>
<keyword evidence="4" id="KW-0456">Lyase</keyword>
<dbReference type="InterPro" id="IPR027619">
    <property type="entry name" value="C-S_lyase_PatB-like"/>
</dbReference>
<sequence>MSFDDPILRAGTHCAKWDAMEALFGLSPDEGLAMWVADMEFRPPHVVQQALERMVQHGVYGYFGDDRAYLAAIQWWMKTRHGWEVEPEWIFTTHGLVNGAALCIDTYTQPGDGVILMTPVYHAFSRIIKAAGRTVVECPLVLKGGMAQLDIAAWDPLLTGREKMLILCSPHNPGGRVWTVDELRSVADFCRRHDLILVSDEIHHDLVFPGQTHTVMPNAVPDIADRLVMMTATTKTFNIAGAHIGNVIIPDPQLRKAFANKINAMGISPNSFGMHMATAAYSPEGAVWVDDLMRYLDGNRRLFDDGIARIPGLRSTPLEATYLAWVDFSATGMTPEEFIDRVQTVAKIATNHGTSFGTGGETYLRFNLACPRAQVAEAVDRLTRAFADLQ</sequence>
<comment type="similarity">
    <text evidence="5">Belongs to the class-II pyridoxal-phosphate-dependent aminotransferase family. MalY/PatB cystathionine beta-lyase subfamily.</text>
</comment>
<dbReference type="KEGG" id="taw:EI545_08420"/>
<organism evidence="7 8">
    <name type="scientific">Tabrizicola piscis</name>
    <dbReference type="NCBI Taxonomy" id="2494374"/>
    <lineage>
        <taxon>Bacteria</taxon>
        <taxon>Pseudomonadati</taxon>
        <taxon>Pseudomonadota</taxon>
        <taxon>Alphaproteobacteria</taxon>
        <taxon>Rhodobacterales</taxon>
        <taxon>Paracoccaceae</taxon>
        <taxon>Tabrizicola</taxon>
    </lineage>
</organism>
<dbReference type="InterPro" id="IPR004839">
    <property type="entry name" value="Aminotransferase_I/II_large"/>
</dbReference>
<keyword evidence="7" id="KW-0808">Transferase</keyword>
<dbReference type="EMBL" id="CP034328">
    <property type="protein sequence ID" value="AZL61087.1"/>
    <property type="molecule type" value="Genomic_DNA"/>
</dbReference>
<dbReference type="CDD" id="cd00609">
    <property type="entry name" value="AAT_like"/>
    <property type="match status" value="1"/>
</dbReference>
<evidence type="ECO:0000259" key="6">
    <source>
        <dbReference type="Pfam" id="PF00155"/>
    </source>
</evidence>
<accession>A0A3S8UBU5</accession>
<dbReference type="InterPro" id="IPR051798">
    <property type="entry name" value="Class-II_PLP-Dep_Aminotrans"/>
</dbReference>
<dbReference type="Gene3D" id="3.90.1150.10">
    <property type="entry name" value="Aspartate Aminotransferase, domain 1"/>
    <property type="match status" value="1"/>
</dbReference>
<keyword evidence="3" id="KW-0663">Pyridoxal phosphate</keyword>
<comment type="cofactor">
    <cofactor evidence="1">
        <name>pyridoxal 5'-phosphate</name>
        <dbReference type="ChEBI" id="CHEBI:597326"/>
    </cofactor>
</comment>
<dbReference type="GO" id="GO:0008483">
    <property type="term" value="F:transaminase activity"/>
    <property type="evidence" value="ECO:0007669"/>
    <property type="project" value="UniProtKB-KW"/>
</dbReference>
<evidence type="ECO:0000256" key="4">
    <source>
        <dbReference type="ARBA" id="ARBA00023239"/>
    </source>
</evidence>
<evidence type="ECO:0000256" key="2">
    <source>
        <dbReference type="ARBA" id="ARBA00012224"/>
    </source>
</evidence>
<evidence type="ECO:0000256" key="3">
    <source>
        <dbReference type="ARBA" id="ARBA00022898"/>
    </source>
</evidence>
<dbReference type="OrthoDB" id="3224382at2"/>